<dbReference type="InterPro" id="IPR024516">
    <property type="entry name" value="Mce_C"/>
</dbReference>
<keyword evidence="5" id="KW-1185">Reference proteome</keyword>
<protein>
    <submittedName>
        <fullName evidence="4">MCE family protein</fullName>
    </submittedName>
</protein>
<dbReference type="PANTHER" id="PTHR33371">
    <property type="entry name" value="INTERMEMBRANE PHOSPHOLIPID TRANSPORT SYSTEM BINDING PROTEIN MLAD-RELATED"/>
    <property type="match status" value="1"/>
</dbReference>
<accession>A0A5B1LFJ5</accession>
<dbReference type="InterPro" id="IPR005693">
    <property type="entry name" value="Mce"/>
</dbReference>
<evidence type="ECO:0000259" key="3">
    <source>
        <dbReference type="Pfam" id="PF11887"/>
    </source>
</evidence>
<reference evidence="4 5" key="2">
    <citation type="submission" date="2019-09" db="EMBL/GenBank/DDBJ databases">
        <authorList>
            <person name="Jin C."/>
        </authorList>
    </citation>
    <scope>NUCLEOTIDE SEQUENCE [LARGE SCALE GENOMIC DNA]</scope>
    <source>
        <strain evidence="4 5">BN130099</strain>
    </source>
</reference>
<comment type="caution">
    <text evidence="4">The sequence shown here is derived from an EMBL/GenBank/DDBJ whole genome shotgun (WGS) entry which is preliminary data.</text>
</comment>
<dbReference type="PANTHER" id="PTHR33371:SF19">
    <property type="entry name" value="MCE-FAMILY PROTEIN MCE4A"/>
    <property type="match status" value="1"/>
</dbReference>
<keyword evidence="1" id="KW-1133">Transmembrane helix</keyword>
<evidence type="ECO:0000259" key="2">
    <source>
        <dbReference type="Pfam" id="PF02470"/>
    </source>
</evidence>
<dbReference type="InterPro" id="IPR003399">
    <property type="entry name" value="Mce/MlaD"/>
</dbReference>
<sequence length="425" mass="46361">MLDKVLSLHKTLGVVFVCLLMLGVWLTYATFTKKFADYDEITLETSSTGLQLPNRADVKIRGVIVGEVLDSKADVNGAELKIGLYPDKVKDIPANVTGAIVPKTLFGEKYISLVIPKSGPQGTIQAGDVITKTDLGTEVEEVLNDLYPLLEAVRPADINVTLSALSTALEGRGSQLGQNLEVIDSYLKRINPQIPALIDDLRLTAQTSEIYADILPEVADILDDTIVTTNTLKDKEATLNAALKDITAFAETARGFLDRNGDLIREANELTTRQLEVLARYSPEFPCVFKGLTNIAPRIAESFRGFELHIVLETLPNQPRRYNVNDKPHFGDNRGPNCYSLPNPPWNQQHPYTNPPNFDDGVDEPTGKGTIRVAPGFDSDPLGYRGTPDDVAVLRQMLSEMYGDDAGSDLGVLLAGPVVAEDGAR</sequence>
<dbReference type="GO" id="GO:0005576">
    <property type="term" value="C:extracellular region"/>
    <property type="evidence" value="ECO:0007669"/>
    <property type="project" value="TreeGrafter"/>
</dbReference>
<organism evidence="4 5">
    <name type="scientific">Nocardioides humilatus</name>
    <dbReference type="NCBI Taxonomy" id="2607660"/>
    <lineage>
        <taxon>Bacteria</taxon>
        <taxon>Bacillati</taxon>
        <taxon>Actinomycetota</taxon>
        <taxon>Actinomycetes</taxon>
        <taxon>Propionibacteriales</taxon>
        <taxon>Nocardioidaceae</taxon>
        <taxon>Nocardioides</taxon>
    </lineage>
</organism>
<feature type="transmembrane region" description="Helical" evidence="1">
    <location>
        <begin position="12"/>
        <end position="31"/>
    </location>
</feature>
<keyword evidence="1" id="KW-0472">Membrane</keyword>
<gene>
    <name evidence="4" type="ORF">F0U44_13390</name>
</gene>
<keyword evidence="1" id="KW-0812">Transmembrane</keyword>
<name>A0A5B1LFJ5_9ACTN</name>
<dbReference type="AlphaFoldDB" id="A0A5B1LFJ5"/>
<dbReference type="Proteomes" id="UP000325003">
    <property type="component" value="Unassembled WGS sequence"/>
</dbReference>
<feature type="domain" description="Mammalian cell entry C-terminal" evidence="3">
    <location>
        <begin position="123"/>
        <end position="336"/>
    </location>
</feature>
<dbReference type="Pfam" id="PF11887">
    <property type="entry name" value="Mce4_CUP1"/>
    <property type="match status" value="1"/>
</dbReference>
<evidence type="ECO:0000256" key="1">
    <source>
        <dbReference type="SAM" id="Phobius"/>
    </source>
</evidence>
<feature type="domain" description="Mce/MlaD" evidence="2">
    <location>
        <begin position="39"/>
        <end position="113"/>
    </location>
</feature>
<evidence type="ECO:0000313" key="4">
    <source>
        <dbReference type="EMBL" id="KAA1419423.1"/>
    </source>
</evidence>
<dbReference type="Pfam" id="PF02470">
    <property type="entry name" value="MlaD"/>
    <property type="match status" value="1"/>
</dbReference>
<dbReference type="RefSeq" id="WP_149728757.1">
    <property type="nucleotide sequence ID" value="NZ_VUJV01000003.1"/>
</dbReference>
<dbReference type="NCBIfam" id="TIGR00996">
    <property type="entry name" value="Mtu_fam_mce"/>
    <property type="match status" value="1"/>
</dbReference>
<dbReference type="EMBL" id="VUJV01000003">
    <property type="protein sequence ID" value="KAA1419423.1"/>
    <property type="molecule type" value="Genomic_DNA"/>
</dbReference>
<reference evidence="4 5" key="1">
    <citation type="submission" date="2019-09" db="EMBL/GenBank/DDBJ databases">
        <title>Nocardioides panacisoli sp. nov., isolated from the soil of a ginseng field.</title>
        <authorList>
            <person name="Cho C."/>
        </authorList>
    </citation>
    <scope>NUCLEOTIDE SEQUENCE [LARGE SCALE GENOMIC DNA]</scope>
    <source>
        <strain evidence="4 5">BN130099</strain>
    </source>
</reference>
<dbReference type="InterPro" id="IPR052336">
    <property type="entry name" value="MlaD_Phospholipid_Transporter"/>
</dbReference>
<evidence type="ECO:0000313" key="5">
    <source>
        <dbReference type="Proteomes" id="UP000325003"/>
    </source>
</evidence>
<proteinExistence type="predicted"/>
<dbReference type="GO" id="GO:0051701">
    <property type="term" value="P:biological process involved in interaction with host"/>
    <property type="evidence" value="ECO:0007669"/>
    <property type="project" value="TreeGrafter"/>
</dbReference>